<dbReference type="Proteomes" id="UP001148614">
    <property type="component" value="Unassembled WGS sequence"/>
</dbReference>
<reference evidence="1" key="1">
    <citation type="submission" date="2022-07" db="EMBL/GenBank/DDBJ databases">
        <title>Genome Sequence of Xylaria arbuscula.</title>
        <authorList>
            <person name="Buettner E."/>
        </authorList>
    </citation>
    <scope>NUCLEOTIDE SEQUENCE</scope>
    <source>
        <strain evidence="1">VT107</strain>
    </source>
</reference>
<comment type="caution">
    <text evidence="1">The sequence shown here is derived from an EMBL/GenBank/DDBJ whole genome shotgun (WGS) entry which is preliminary data.</text>
</comment>
<keyword evidence="2" id="KW-1185">Reference proteome</keyword>
<gene>
    <name evidence="1" type="ORF">NPX13_g4739</name>
</gene>
<sequence>MGKAPNACKNHAGDGKTGMACFYSMITDVPKISHHVHEAVAPTIEFDEVLDDLGTTWYSTKDDRSVTDVRKNSANSRT</sequence>
<accession>A0A9W8NG72</accession>
<evidence type="ECO:0000313" key="1">
    <source>
        <dbReference type="EMBL" id="KAJ3573336.1"/>
    </source>
</evidence>
<proteinExistence type="predicted"/>
<name>A0A9W8NG72_9PEZI</name>
<organism evidence="1 2">
    <name type="scientific">Xylaria arbuscula</name>
    <dbReference type="NCBI Taxonomy" id="114810"/>
    <lineage>
        <taxon>Eukaryota</taxon>
        <taxon>Fungi</taxon>
        <taxon>Dikarya</taxon>
        <taxon>Ascomycota</taxon>
        <taxon>Pezizomycotina</taxon>
        <taxon>Sordariomycetes</taxon>
        <taxon>Xylariomycetidae</taxon>
        <taxon>Xylariales</taxon>
        <taxon>Xylariaceae</taxon>
        <taxon>Xylaria</taxon>
    </lineage>
</organism>
<evidence type="ECO:0000313" key="2">
    <source>
        <dbReference type="Proteomes" id="UP001148614"/>
    </source>
</evidence>
<dbReference type="AlphaFoldDB" id="A0A9W8NG72"/>
<protein>
    <submittedName>
        <fullName evidence="1">Uncharacterized protein</fullName>
    </submittedName>
</protein>
<dbReference type="EMBL" id="JANPWZ010000690">
    <property type="protein sequence ID" value="KAJ3573336.1"/>
    <property type="molecule type" value="Genomic_DNA"/>
</dbReference>